<comment type="caution">
    <text evidence="1">The sequence shown here is derived from an EMBL/GenBank/DDBJ whole genome shotgun (WGS) entry which is preliminary data.</text>
</comment>
<keyword evidence="2" id="KW-1185">Reference proteome</keyword>
<reference evidence="1" key="1">
    <citation type="submission" date="2022-03" db="EMBL/GenBank/DDBJ databases">
        <authorList>
            <person name="Tunstrom K."/>
        </authorList>
    </citation>
    <scope>NUCLEOTIDE SEQUENCE</scope>
</reference>
<accession>A0AAU9UPQ1</accession>
<gene>
    <name evidence="1" type="ORF">EEDITHA_LOCUS15943</name>
</gene>
<dbReference type="GO" id="GO:0003676">
    <property type="term" value="F:nucleic acid binding"/>
    <property type="evidence" value="ECO:0007669"/>
    <property type="project" value="InterPro"/>
</dbReference>
<dbReference type="Gene3D" id="3.30.420.10">
    <property type="entry name" value="Ribonuclease H-like superfamily/Ribonuclease H"/>
    <property type="match status" value="1"/>
</dbReference>
<proteinExistence type="predicted"/>
<protein>
    <recommendedName>
        <fullName evidence="3">Transposase</fullName>
    </recommendedName>
</protein>
<dbReference type="AlphaFoldDB" id="A0AAU9UPQ1"/>
<organism evidence="1 2">
    <name type="scientific">Euphydryas editha</name>
    <name type="common">Edith's checkerspot</name>
    <dbReference type="NCBI Taxonomy" id="104508"/>
    <lineage>
        <taxon>Eukaryota</taxon>
        <taxon>Metazoa</taxon>
        <taxon>Ecdysozoa</taxon>
        <taxon>Arthropoda</taxon>
        <taxon>Hexapoda</taxon>
        <taxon>Insecta</taxon>
        <taxon>Pterygota</taxon>
        <taxon>Neoptera</taxon>
        <taxon>Endopterygota</taxon>
        <taxon>Lepidoptera</taxon>
        <taxon>Glossata</taxon>
        <taxon>Ditrysia</taxon>
        <taxon>Papilionoidea</taxon>
        <taxon>Nymphalidae</taxon>
        <taxon>Nymphalinae</taxon>
        <taxon>Euphydryas</taxon>
    </lineage>
</organism>
<evidence type="ECO:0000313" key="2">
    <source>
        <dbReference type="Proteomes" id="UP001153954"/>
    </source>
</evidence>
<name>A0AAU9UPQ1_EUPED</name>
<dbReference type="InterPro" id="IPR036397">
    <property type="entry name" value="RNaseH_sf"/>
</dbReference>
<dbReference type="Proteomes" id="UP001153954">
    <property type="component" value="Unassembled WGS sequence"/>
</dbReference>
<sequence>MAKRKQITLEQRSPICTLCEEGNSLTGCVAGKKPKLTIPHNKIDSNQWENVLWTDESKFQIFGFNRRVFVRRLKGENASEACTVLTMKHSGGNVTVWRCFGNNKPENLIRITVKLTKEGYFKIIQDSAIPSRLNLIGPDFTFQQDNDRKHSSTRKL</sequence>
<evidence type="ECO:0008006" key="3">
    <source>
        <dbReference type="Google" id="ProtNLM"/>
    </source>
</evidence>
<evidence type="ECO:0000313" key="1">
    <source>
        <dbReference type="EMBL" id="CAH2101157.1"/>
    </source>
</evidence>
<dbReference type="EMBL" id="CAKOGL010000023">
    <property type="protein sequence ID" value="CAH2101157.1"/>
    <property type="molecule type" value="Genomic_DNA"/>
</dbReference>